<gene>
    <name evidence="10" type="ORF">FLSS-1_0010</name>
</gene>
<dbReference type="InterPro" id="IPR001915">
    <property type="entry name" value="Peptidase_M48"/>
</dbReference>
<evidence type="ECO:0000259" key="9">
    <source>
        <dbReference type="Pfam" id="PF16491"/>
    </source>
</evidence>
<feature type="transmembrane region" description="Helical" evidence="7">
    <location>
        <begin position="251"/>
        <end position="273"/>
    </location>
</feature>
<feature type="domain" description="Peptidase M48" evidence="8">
    <location>
        <begin position="171"/>
        <end position="372"/>
    </location>
</feature>
<dbReference type="GO" id="GO:0004222">
    <property type="term" value="F:metalloendopeptidase activity"/>
    <property type="evidence" value="ECO:0007669"/>
    <property type="project" value="InterPro"/>
</dbReference>
<protein>
    <submittedName>
        <fullName evidence="10">Endopeptidase</fullName>
    </submittedName>
</protein>
<dbReference type="AlphaFoldDB" id="M1Q0Q7"/>
<proteinExistence type="predicted"/>
<dbReference type="Pfam" id="PF01435">
    <property type="entry name" value="Peptidase_M48"/>
    <property type="match status" value="1"/>
</dbReference>
<feature type="transmembrane region" description="Helical" evidence="7">
    <location>
        <begin position="36"/>
        <end position="56"/>
    </location>
</feature>
<dbReference type="GO" id="GO:0046872">
    <property type="term" value="F:metal ion binding"/>
    <property type="evidence" value="ECO:0007669"/>
    <property type="project" value="UniProtKB-KW"/>
</dbReference>
<accession>M1Q0Q7</accession>
<feature type="transmembrane region" description="Helical" evidence="7">
    <location>
        <begin position="68"/>
        <end position="91"/>
    </location>
</feature>
<organism evidence="10">
    <name type="scientific">uncultured organism</name>
    <dbReference type="NCBI Taxonomy" id="155900"/>
    <lineage>
        <taxon>unclassified sequences</taxon>
        <taxon>environmental samples</taxon>
    </lineage>
</organism>
<dbReference type="CDD" id="cd07343">
    <property type="entry name" value="M48A_Zmpste24p_like"/>
    <property type="match status" value="1"/>
</dbReference>
<feature type="transmembrane region" description="Helical" evidence="7">
    <location>
        <begin position="279"/>
        <end position="303"/>
    </location>
</feature>
<keyword evidence="6" id="KW-0482">Metalloprotease</keyword>
<evidence type="ECO:0000256" key="7">
    <source>
        <dbReference type="SAM" id="Phobius"/>
    </source>
</evidence>
<evidence type="ECO:0000256" key="3">
    <source>
        <dbReference type="ARBA" id="ARBA00022723"/>
    </source>
</evidence>
<sequence length="378" mass="42060">MRKEDELENYGFDLKAQRRAKKYHGDGRKLDLIQHFVYLPLMVLFAFYGSGQLAGWAKSLTGNVWLGYLTYVAVFFAGLSLVDFPFDYGGYMIEQKYDLSNQSPASWLVDQLKSFGVSLLMALVLLPSIYLLISSSGLWWVYSWLVVTAVMVFMGFISPTVLMPLFYDFEPLEDQELAERLTGLAEEAGVEVLGAYKMGAEEKTEKAIGGLTGIGSTRRIILSDTLLDNFTADEIETVIAHELGHHVNGDLIWSVVQSSLITLFGLFVAKLFLRPFAGVFGLGGGIESLPAFLLLLGALFFLLSPLDNWISRIRERRADEFAREMTGAFSAQASSLVKLSKRNLSDAAPHPLIEFLFYDHPSALKRVRAADRASGGNY</sequence>
<keyword evidence="5" id="KW-0862">Zinc</keyword>
<evidence type="ECO:0000256" key="5">
    <source>
        <dbReference type="ARBA" id="ARBA00022833"/>
    </source>
</evidence>
<dbReference type="PANTHER" id="PTHR10120">
    <property type="entry name" value="CAAX PRENYL PROTEASE 1"/>
    <property type="match status" value="1"/>
</dbReference>
<feature type="domain" description="CAAX prenyl protease 1 N-terminal" evidence="9">
    <location>
        <begin position="12"/>
        <end position="167"/>
    </location>
</feature>
<feature type="transmembrane region" description="Helical" evidence="7">
    <location>
        <begin position="139"/>
        <end position="157"/>
    </location>
</feature>
<keyword evidence="7" id="KW-1133">Transmembrane helix</keyword>
<keyword evidence="3" id="KW-0479">Metal-binding</keyword>
<evidence type="ECO:0000256" key="1">
    <source>
        <dbReference type="ARBA" id="ARBA00001947"/>
    </source>
</evidence>
<evidence type="ECO:0000256" key="2">
    <source>
        <dbReference type="ARBA" id="ARBA00022670"/>
    </source>
</evidence>
<dbReference type="Gene3D" id="3.30.2010.10">
    <property type="entry name" value="Metalloproteases ('zincins'), catalytic domain"/>
    <property type="match status" value="1"/>
</dbReference>
<evidence type="ECO:0000313" key="10">
    <source>
        <dbReference type="EMBL" id="AGF92822.1"/>
    </source>
</evidence>
<dbReference type="Pfam" id="PF16491">
    <property type="entry name" value="Peptidase_M48_N"/>
    <property type="match status" value="1"/>
</dbReference>
<keyword evidence="7" id="KW-0472">Membrane</keyword>
<keyword evidence="7" id="KW-0812">Transmembrane</keyword>
<dbReference type="GO" id="GO:0071586">
    <property type="term" value="P:CAAX-box protein processing"/>
    <property type="evidence" value="ECO:0007669"/>
    <property type="project" value="InterPro"/>
</dbReference>
<keyword evidence="2" id="KW-0645">Protease</keyword>
<evidence type="ECO:0000259" key="8">
    <source>
        <dbReference type="Pfam" id="PF01435"/>
    </source>
</evidence>
<dbReference type="EMBL" id="JX684073">
    <property type="protein sequence ID" value="AGF92822.1"/>
    <property type="molecule type" value="Genomic_DNA"/>
</dbReference>
<evidence type="ECO:0000256" key="4">
    <source>
        <dbReference type="ARBA" id="ARBA00022801"/>
    </source>
</evidence>
<name>M1Q0Q7_9ZZZZ</name>
<feature type="transmembrane region" description="Helical" evidence="7">
    <location>
        <begin position="112"/>
        <end position="133"/>
    </location>
</feature>
<dbReference type="InterPro" id="IPR032456">
    <property type="entry name" value="Peptidase_M48_N"/>
</dbReference>
<dbReference type="InterPro" id="IPR027057">
    <property type="entry name" value="CAXX_Prtase_1"/>
</dbReference>
<reference evidence="10" key="1">
    <citation type="journal article" date="2013" name="Syst. Appl. Microbiol.">
        <title>New insights into the archaeal diversity of a hypersaline microbial mat obtained by a metagenomic approach.</title>
        <authorList>
            <person name="Lopez-Lopez A."/>
            <person name="Richter M."/>
            <person name="Pena A."/>
            <person name="Tamames J."/>
            <person name="Rossello-Mora R."/>
        </authorList>
    </citation>
    <scope>NUCLEOTIDE SEQUENCE</scope>
</reference>
<keyword evidence="4" id="KW-0378">Hydrolase</keyword>
<evidence type="ECO:0000256" key="6">
    <source>
        <dbReference type="ARBA" id="ARBA00023049"/>
    </source>
</evidence>
<comment type="cofactor">
    <cofactor evidence="1">
        <name>Zn(2+)</name>
        <dbReference type="ChEBI" id="CHEBI:29105"/>
    </cofactor>
</comment>